<feature type="region of interest" description="Disordered" evidence="1">
    <location>
        <begin position="1"/>
        <end position="27"/>
    </location>
</feature>
<evidence type="ECO:0000313" key="3">
    <source>
        <dbReference type="Proteomes" id="UP001333818"/>
    </source>
</evidence>
<organism evidence="2 3">
    <name type="scientific">Tumidithrix elongata BACA0141</name>
    <dbReference type="NCBI Taxonomy" id="2716417"/>
    <lineage>
        <taxon>Bacteria</taxon>
        <taxon>Bacillati</taxon>
        <taxon>Cyanobacteriota</taxon>
        <taxon>Cyanophyceae</taxon>
        <taxon>Pseudanabaenales</taxon>
        <taxon>Pseudanabaenaceae</taxon>
        <taxon>Tumidithrix</taxon>
        <taxon>Tumidithrix elongata</taxon>
    </lineage>
</organism>
<dbReference type="RefSeq" id="WP_330485049.1">
    <property type="nucleotide sequence ID" value="NZ_JAZBJZ010000085.1"/>
</dbReference>
<accession>A0AAW9Q5A1</accession>
<name>A0AAW9Q5A1_9CYAN</name>
<dbReference type="AlphaFoldDB" id="A0AAW9Q5A1"/>
<comment type="caution">
    <text evidence="2">The sequence shown here is derived from an EMBL/GenBank/DDBJ whole genome shotgun (WGS) entry which is preliminary data.</text>
</comment>
<gene>
    <name evidence="2" type="ORF">V2H45_17885</name>
</gene>
<reference evidence="2" key="1">
    <citation type="submission" date="2024-01" db="EMBL/GenBank/DDBJ databases">
        <title>Bank of Algae and Cyanobacteria of the Azores (BACA) strain genomes.</title>
        <authorList>
            <person name="Luz R."/>
            <person name="Cordeiro R."/>
            <person name="Fonseca A."/>
            <person name="Goncalves V."/>
        </authorList>
    </citation>
    <scope>NUCLEOTIDE SEQUENCE</scope>
    <source>
        <strain evidence="2">BACA0141</strain>
    </source>
</reference>
<dbReference type="EMBL" id="JAZBJZ010000085">
    <property type="protein sequence ID" value="MEE3718615.1"/>
    <property type="molecule type" value="Genomic_DNA"/>
</dbReference>
<evidence type="ECO:0008006" key="4">
    <source>
        <dbReference type="Google" id="ProtNLM"/>
    </source>
</evidence>
<evidence type="ECO:0000256" key="1">
    <source>
        <dbReference type="SAM" id="MobiDB-lite"/>
    </source>
</evidence>
<sequence length="186" mass="20616">MAQQNPLGIDRNDRSAKSFQPEIPTTKPQHLLSLTGKTLAKATNISPAQPDSIVSHLPKPDLPKLDTKTIPIQIFYANSQCDRLVEAIEQIPSSASEQETATRTLRSLLEHQRIYGFKVSGYKVALENGVATVDITLDPSSQRRMTSLSSCEQFALFASIKTTLMQNQALTVNEVRFTEAGREIYL</sequence>
<evidence type="ECO:0000313" key="2">
    <source>
        <dbReference type="EMBL" id="MEE3718615.1"/>
    </source>
</evidence>
<keyword evidence="3" id="KW-1185">Reference proteome</keyword>
<protein>
    <recommendedName>
        <fullName evidence="4">GerMN domain-containing protein</fullName>
    </recommendedName>
</protein>
<dbReference type="Proteomes" id="UP001333818">
    <property type="component" value="Unassembled WGS sequence"/>
</dbReference>
<proteinExistence type="predicted"/>